<evidence type="ECO:0000256" key="6">
    <source>
        <dbReference type="SAM" id="MobiDB-lite"/>
    </source>
</evidence>
<dbReference type="KEGG" id="mff:MFFC18_14170"/>
<keyword evidence="3" id="KW-0731">Sigma factor</keyword>
<dbReference type="InterPro" id="IPR013325">
    <property type="entry name" value="RNA_pol_sigma_r2"/>
</dbReference>
<gene>
    <name evidence="8" type="ORF">MFFC18_14170</name>
</gene>
<dbReference type="InterPro" id="IPR039425">
    <property type="entry name" value="RNA_pol_sigma-70-like"/>
</dbReference>
<dbReference type="SUPFAM" id="SSF88659">
    <property type="entry name" value="Sigma3 and sigma4 domains of RNA polymerase sigma factors"/>
    <property type="match status" value="1"/>
</dbReference>
<keyword evidence="2" id="KW-0805">Transcription regulation</keyword>
<dbReference type="SUPFAM" id="SSF88946">
    <property type="entry name" value="Sigma2 domain of RNA polymerase sigma factors"/>
    <property type="match status" value="1"/>
</dbReference>
<dbReference type="InterPro" id="IPR036388">
    <property type="entry name" value="WH-like_DNA-bd_sf"/>
</dbReference>
<reference evidence="8 9" key="1">
    <citation type="submission" date="2019-08" db="EMBL/GenBank/DDBJ databases">
        <title>Deep-cultivation of Planctomycetes and their phenomic and genomic characterization uncovers novel biology.</title>
        <authorList>
            <person name="Wiegand S."/>
            <person name="Jogler M."/>
            <person name="Boedeker C."/>
            <person name="Pinto D."/>
            <person name="Vollmers J."/>
            <person name="Rivas-Marin E."/>
            <person name="Kohn T."/>
            <person name="Peeters S.H."/>
            <person name="Heuer A."/>
            <person name="Rast P."/>
            <person name="Oberbeckmann S."/>
            <person name="Bunk B."/>
            <person name="Jeske O."/>
            <person name="Meyerdierks A."/>
            <person name="Storesund J.E."/>
            <person name="Kallscheuer N."/>
            <person name="Luecker S."/>
            <person name="Lage O.M."/>
            <person name="Pohl T."/>
            <person name="Merkel B.J."/>
            <person name="Hornburger P."/>
            <person name="Mueller R.-W."/>
            <person name="Bruemmer F."/>
            <person name="Labrenz M."/>
            <person name="Spormann A.M."/>
            <person name="Op den Camp H."/>
            <person name="Overmann J."/>
            <person name="Amann R."/>
            <person name="Jetten M.S.M."/>
            <person name="Mascher T."/>
            <person name="Medema M.H."/>
            <person name="Devos D.P."/>
            <person name="Kaster A.-K."/>
            <person name="Ovreas L."/>
            <person name="Rohde M."/>
            <person name="Galperin M.Y."/>
            <person name="Jogler C."/>
        </authorList>
    </citation>
    <scope>NUCLEOTIDE SEQUENCE [LARGE SCALE GENOMIC DNA]</scope>
    <source>
        <strain evidence="8 9">FC18</strain>
    </source>
</reference>
<dbReference type="InterPro" id="IPR024760">
    <property type="entry name" value="HTH_dom_conjug_TS-like"/>
</dbReference>
<accession>A0A5B9P7S1</accession>
<keyword evidence="5" id="KW-0804">Transcription</keyword>
<organism evidence="8 9">
    <name type="scientific">Mariniblastus fucicola</name>
    <dbReference type="NCBI Taxonomy" id="980251"/>
    <lineage>
        <taxon>Bacteria</taxon>
        <taxon>Pseudomonadati</taxon>
        <taxon>Planctomycetota</taxon>
        <taxon>Planctomycetia</taxon>
        <taxon>Pirellulales</taxon>
        <taxon>Pirellulaceae</taxon>
        <taxon>Mariniblastus</taxon>
    </lineage>
</organism>
<proteinExistence type="inferred from homology"/>
<dbReference type="PANTHER" id="PTHR43133:SF8">
    <property type="entry name" value="RNA POLYMERASE SIGMA FACTOR HI_1459-RELATED"/>
    <property type="match status" value="1"/>
</dbReference>
<dbReference type="GO" id="GO:0006352">
    <property type="term" value="P:DNA-templated transcription initiation"/>
    <property type="evidence" value="ECO:0007669"/>
    <property type="project" value="InterPro"/>
</dbReference>
<name>A0A5B9P7S1_9BACT</name>
<dbReference type="PANTHER" id="PTHR43133">
    <property type="entry name" value="RNA POLYMERASE ECF-TYPE SIGMA FACTO"/>
    <property type="match status" value="1"/>
</dbReference>
<evidence type="ECO:0000256" key="2">
    <source>
        <dbReference type="ARBA" id="ARBA00023015"/>
    </source>
</evidence>
<keyword evidence="4" id="KW-0238">DNA-binding</keyword>
<dbReference type="Gene3D" id="1.10.1740.10">
    <property type="match status" value="1"/>
</dbReference>
<evidence type="ECO:0000256" key="3">
    <source>
        <dbReference type="ARBA" id="ARBA00023082"/>
    </source>
</evidence>
<dbReference type="NCBIfam" id="TIGR02937">
    <property type="entry name" value="sigma70-ECF"/>
    <property type="match status" value="1"/>
</dbReference>
<dbReference type="Gene3D" id="1.10.10.10">
    <property type="entry name" value="Winged helix-like DNA-binding domain superfamily/Winged helix DNA-binding domain"/>
    <property type="match status" value="1"/>
</dbReference>
<dbReference type="InterPro" id="IPR014284">
    <property type="entry name" value="RNA_pol_sigma-70_dom"/>
</dbReference>
<feature type="domain" description="Helix-turn-helix conjugative transposon-like" evidence="7">
    <location>
        <begin position="7"/>
        <end position="66"/>
    </location>
</feature>
<dbReference type="EMBL" id="CP042912">
    <property type="protein sequence ID" value="QEG21559.1"/>
    <property type="molecule type" value="Genomic_DNA"/>
</dbReference>
<evidence type="ECO:0000256" key="4">
    <source>
        <dbReference type="ARBA" id="ARBA00023125"/>
    </source>
</evidence>
<evidence type="ECO:0000313" key="8">
    <source>
        <dbReference type="EMBL" id="QEG21559.1"/>
    </source>
</evidence>
<feature type="region of interest" description="Disordered" evidence="6">
    <location>
        <begin position="104"/>
        <end position="125"/>
    </location>
</feature>
<evidence type="ECO:0000259" key="7">
    <source>
        <dbReference type="Pfam" id="PF12645"/>
    </source>
</evidence>
<dbReference type="GO" id="GO:0003677">
    <property type="term" value="F:DNA binding"/>
    <property type="evidence" value="ECO:0007669"/>
    <property type="project" value="UniProtKB-KW"/>
</dbReference>
<evidence type="ECO:0000313" key="9">
    <source>
        <dbReference type="Proteomes" id="UP000322214"/>
    </source>
</evidence>
<keyword evidence="9" id="KW-1185">Reference proteome</keyword>
<dbReference type="Proteomes" id="UP000322214">
    <property type="component" value="Chromosome"/>
</dbReference>
<comment type="similarity">
    <text evidence="1">Belongs to the sigma-70 factor family. ECF subfamily.</text>
</comment>
<sequence length="198" mass="22854">MPDSFRSTIVNAQKGESSAVELIVAEFSDLIQRECSRYGLRQHPELSHADLYQETLVHVLRQINHFSQAEASEPRAAFEQWVRVTTRNRLSNLERHRNARKRFPANGFRKNDGAGTPPNEFRGTSKTASSIFENDEKHVRLKRAMNSRIDKRGKEVLLLRVVEGLTLKQIAICMSLSYDQVRYSYDQSLAELQKHLDR</sequence>
<protein>
    <submittedName>
        <fullName evidence="8">RNA polymerase sigma factor</fullName>
    </submittedName>
</protein>
<dbReference type="AlphaFoldDB" id="A0A5B9P7S1"/>
<dbReference type="STRING" id="980251.GCA_001642875_00390"/>
<dbReference type="RefSeq" id="WP_075083189.1">
    <property type="nucleotide sequence ID" value="NZ_CP042912.1"/>
</dbReference>
<dbReference type="Pfam" id="PF12645">
    <property type="entry name" value="HTH_16"/>
    <property type="match status" value="1"/>
</dbReference>
<evidence type="ECO:0000256" key="5">
    <source>
        <dbReference type="ARBA" id="ARBA00023163"/>
    </source>
</evidence>
<dbReference type="GO" id="GO:0016987">
    <property type="term" value="F:sigma factor activity"/>
    <property type="evidence" value="ECO:0007669"/>
    <property type="project" value="UniProtKB-KW"/>
</dbReference>
<evidence type="ECO:0000256" key="1">
    <source>
        <dbReference type="ARBA" id="ARBA00010641"/>
    </source>
</evidence>
<dbReference type="InterPro" id="IPR013324">
    <property type="entry name" value="RNA_pol_sigma_r3/r4-like"/>
</dbReference>